<gene>
    <name evidence="2" type="ORF">V8J38_01010</name>
</gene>
<dbReference type="Proteomes" id="UP001363460">
    <property type="component" value="Chromosome"/>
</dbReference>
<name>A0ABZ2IBQ9_9CAUL</name>
<proteinExistence type="predicted"/>
<reference evidence="2 3" key="1">
    <citation type="submission" date="2024-02" db="EMBL/GenBank/DDBJ databases">
        <title>Distribution and functional of Brevundimonas-related endobacteria within Verticillium dahliae.</title>
        <authorList>
            <person name="Zeng H."/>
        </authorList>
    </citation>
    <scope>NUCLEOTIDE SEQUENCE [LARGE SCALE GENOMIC DNA]</scope>
    <source>
        <strain evidence="2 3">TRM 44200</strain>
    </source>
</reference>
<dbReference type="EMBL" id="CP146369">
    <property type="protein sequence ID" value="WWT55049.1"/>
    <property type="molecule type" value="Genomic_DNA"/>
</dbReference>
<dbReference type="Gene3D" id="1.10.260.40">
    <property type="entry name" value="lambda repressor-like DNA-binding domains"/>
    <property type="match status" value="1"/>
</dbReference>
<dbReference type="PROSITE" id="PS50943">
    <property type="entry name" value="HTH_CROC1"/>
    <property type="match status" value="1"/>
</dbReference>
<evidence type="ECO:0000313" key="2">
    <source>
        <dbReference type="EMBL" id="WWT55049.1"/>
    </source>
</evidence>
<dbReference type="InterPro" id="IPR001387">
    <property type="entry name" value="Cro/C1-type_HTH"/>
</dbReference>
<feature type="domain" description="HTH cro/C1-type" evidence="1">
    <location>
        <begin position="23"/>
        <end position="75"/>
    </location>
</feature>
<organism evidence="2 3">
    <name type="scientific">Brevundimonas olei</name>
    <dbReference type="NCBI Taxonomy" id="657642"/>
    <lineage>
        <taxon>Bacteria</taxon>
        <taxon>Pseudomonadati</taxon>
        <taxon>Pseudomonadota</taxon>
        <taxon>Alphaproteobacteria</taxon>
        <taxon>Caulobacterales</taxon>
        <taxon>Caulobacteraceae</taxon>
        <taxon>Brevundimonas</taxon>
    </lineage>
</organism>
<protein>
    <submittedName>
        <fullName evidence="2">Helix-turn-helix domain-containing protein</fullName>
    </submittedName>
</protein>
<keyword evidence="3" id="KW-1185">Reference proteome</keyword>
<dbReference type="InterPro" id="IPR010982">
    <property type="entry name" value="Lambda_DNA-bd_dom_sf"/>
</dbReference>
<dbReference type="SUPFAM" id="SSF47413">
    <property type="entry name" value="lambda repressor-like DNA-binding domains"/>
    <property type="match status" value="1"/>
</dbReference>
<dbReference type="Pfam" id="PF01381">
    <property type="entry name" value="HTH_3"/>
    <property type="match status" value="1"/>
</dbReference>
<evidence type="ECO:0000313" key="3">
    <source>
        <dbReference type="Proteomes" id="UP001363460"/>
    </source>
</evidence>
<evidence type="ECO:0000259" key="1">
    <source>
        <dbReference type="PROSITE" id="PS50943"/>
    </source>
</evidence>
<dbReference type="SMART" id="SM00530">
    <property type="entry name" value="HTH_XRE"/>
    <property type="match status" value="1"/>
</dbReference>
<accession>A0ABZ2IBQ9</accession>
<dbReference type="CDD" id="cd00093">
    <property type="entry name" value="HTH_XRE"/>
    <property type="match status" value="1"/>
</dbReference>
<dbReference type="RefSeq" id="WP_291780517.1">
    <property type="nucleotide sequence ID" value="NZ_BAAAGH010000005.1"/>
</dbReference>
<sequence length="140" mass="15574">MVRGSGTEGPHLVDRHVGRRVCEKRIALGYNQTDLGQALGVTFQQVQKYEKGANRISASKLWDIARFFRVDIGYFFEGLTGTAQPGMAEGEAEPFVHDFPATRQTIEIGRLAPRLSSRQQKLVVDLMRELVEEGEAEPAA</sequence>